<keyword evidence="2" id="KW-1185">Reference proteome</keyword>
<reference evidence="1 2" key="1">
    <citation type="journal article" date="2020" name="Microb. Genom.">
        <title>Genetic diversity of clinical and environmental Mucorales isolates obtained from an investigation of mucormycosis cases among solid organ transplant recipients.</title>
        <authorList>
            <person name="Nguyen M.H."/>
            <person name="Kaul D."/>
            <person name="Muto C."/>
            <person name="Cheng S.J."/>
            <person name="Richter R.A."/>
            <person name="Bruno V.M."/>
            <person name="Liu G."/>
            <person name="Beyhan S."/>
            <person name="Sundermann A.J."/>
            <person name="Mounaud S."/>
            <person name="Pasculle A.W."/>
            <person name="Nierman W.C."/>
            <person name="Driscoll E."/>
            <person name="Cumbie R."/>
            <person name="Clancy C.J."/>
            <person name="Dupont C.L."/>
        </authorList>
    </citation>
    <scope>NUCLEOTIDE SEQUENCE [LARGE SCALE GENOMIC DNA]</scope>
    <source>
        <strain evidence="1 2">GL24</strain>
    </source>
</reference>
<proteinExistence type="predicted"/>
<gene>
    <name evidence="1" type="ORF">G6F50_018309</name>
</gene>
<organism evidence="1 2">
    <name type="scientific">Rhizopus delemar</name>
    <dbReference type="NCBI Taxonomy" id="936053"/>
    <lineage>
        <taxon>Eukaryota</taxon>
        <taxon>Fungi</taxon>
        <taxon>Fungi incertae sedis</taxon>
        <taxon>Mucoromycota</taxon>
        <taxon>Mucoromycotina</taxon>
        <taxon>Mucoromycetes</taxon>
        <taxon>Mucorales</taxon>
        <taxon>Mucorineae</taxon>
        <taxon>Rhizopodaceae</taxon>
        <taxon>Rhizopus</taxon>
    </lineage>
</organism>
<dbReference type="EMBL" id="JAANIU010017065">
    <property type="protein sequence ID" value="KAG1527531.1"/>
    <property type="molecule type" value="Genomic_DNA"/>
</dbReference>
<accession>A0A9P6XN24</accession>
<comment type="caution">
    <text evidence="1">The sequence shown here is derived from an EMBL/GenBank/DDBJ whole genome shotgun (WGS) entry which is preliminary data.</text>
</comment>
<name>A0A9P6XN24_9FUNG</name>
<evidence type="ECO:0000313" key="2">
    <source>
        <dbReference type="Proteomes" id="UP000740926"/>
    </source>
</evidence>
<dbReference type="Proteomes" id="UP000740926">
    <property type="component" value="Unassembled WGS sequence"/>
</dbReference>
<sequence>MRFHQPRRLQTRQRLAHDGAADAELTHDFGFGGELVARADVAASDAFGDIFNQALGQVPGTTLRQDGGIDRSVHQGLSEGGCAKLDAEIWRSLYFAQVVR</sequence>
<protein>
    <submittedName>
        <fullName evidence="1">Uncharacterized protein</fullName>
    </submittedName>
</protein>
<dbReference type="AlphaFoldDB" id="A0A9P6XN24"/>
<evidence type="ECO:0000313" key="1">
    <source>
        <dbReference type="EMBL" id="KAG1527531.1"/>
    </source>
</evidence>